<dbReference type="GO" id="GO:0004798">
    <property type="term" value="F:dTMP kinase activity"/>
    <property type="evidence" value="ECO:0007669"/>
    <property type="project" value="TreeGrafter"/>
</dbReference>
<keyword evidence="5" id="KW-0418">Kinase</keyword>
<accession>A0A2K1P0S6</accession>
<evidence type="ECO:0000256" key="1">
    <source>
        <dbReference type="ARBA" id="ARBA00009776"/>
    </source>
</evidence>
<dbReference type="GO" id="GO:0005829">
    <property type="term" value="C:cytosol"/>
    <property type="evidence" value="ECO:0007669"/>
    <property type="project" value="TreeGrafter"/>
</dbReference>
<dbReference type="PANTHER" id="PTHR10344">
    <property type="entry name" value="THYMIDYLATE KINASE"/>
    <property type="match status" value="1"/>
</dbReference>
<evidence type="ECO:0000256" key="3">
    <source>
        <dbReference type="ARBA" id="ARBA00022840"/>
    </source>
</evidence>
<dbReference type="Pfam" id="PF02223">
    <property type="entry name" value="Thymidylate_kin"/>
    <property type="match status" value="1"/>
</dbReference>
<dbReference type="SUPFAM" id="SSF52540">
    <property type="entry name" value="P-loop containing nucleoside triphosphate hydrolases"/>
    <property type="match status" value="1"/>
</dbReference>
<reference evidence="5 6" key="1">
    <citation type="submission" date="2013-12" db="EMBL/GenBank/DDBJ databases">
        <title>Comparative genomics of Petrotoga isolates.</title>
        <authorList>
            <person name="Nesbo C.L."/>
            <person name="Charchuk R."/>
            <person name="Chow K."/>
        </authorList>
    </citation>
    <scope>NUCLEOTIDE SEQUENCE [LARGE SCALE GENOMIC DNA]</scope>
    <source>
        <strain evidence="5 6">DSM 13574</strain>
    </source>
</reference>
<dbReference type="AlphaFoldDB" id="A0A2K1P0S6"/>
<dbReference type="InterPro" id="IPR027417">
    <property type="entry name" value="P-loop_NTPase"/>
</dbReference>
<sequence>MQKGMLIVIESGTDASGKATQAEKLCQRLKEEEIKALKVEFPNYKSDSSALIKMYLKGEFGENPEAINPYAASTFFAVDRFATYQKELKSFYESGGILISDRYTTSNMIYQSSKFENQSEKDEFLEWLWDLEFNKFNLPKPNYVIFLDIPPKISIELLRKRKEKIIDLTGKDIHEKNIEYINMTYENAKYIAQKYNWKIINCLKENEKLKTIEEIHEEVYTIWENIRDLGEI</sequence>
<evidence type="ECO:0000259" key="4">
    <source>
        <dbReference type="Pfam" id="PF02223"/>
    </source>
</evidence>
<dbReference type="Proteomes" id="UP000236434">
    <property type="component" value="Unassembled WGS sequence"/>
</dbReference>
<comment type="caution">
    <text evidence="5">The sequence shown here is derived from an EMBL/GenBank/DDBJ whole genome shotgun (WGS) entry which is preliminary data.</text>
</comment>
<protein>
    <submittedName>
        <fullName evidence="5">Thymidylate kinase</fullName>
    </submittedName>
</protein>
<feature type="domain" description="Thymidylate kinase-like" evidence="4">
    <location>
        <begin position="12"/>
        <end position="209"/>
    </location>
</feature>
<dbReference type="PANTHER" id="PTHR10344:SF4">
    <property type="entry name" value="UMP-CMP KINASE 2, MITOCHONDRIAL"/>
    <property type="match status" value="1"/>
</dbReference>
<organism evidence="5 6">
    <name type="scientific">Petrotoga olearia DSM 13574</name>
    <dbReference type="NCBI Taxonomy" id="1122955"/>
    <lineage>
        <taxon>Bacteria</taxon>
        <taxon>Thermotogati</taxon>
        <taxon>Thermotogota</taxon>
        <taxon>Thermotogae</taxon>
        <taxon>Petrotogales</taxon>
        <taxon>Petrotogaceae</taxon>
        <taxon>Petrotoga</taxon>
    </lineage>
</organism>
<dbReference type="OrthoDB" id="9774907at2"/>
<comment type="similarity">
    <text evidence="1">Belongs to the thymidylate kinase family.</text>
</comment>
<dbReference type="CDD" id="cd01672">
    <property type="entry name" value="TMPK"/>
    <property type="match status" value="1"/>
</dbReference>
<gene>
    <name evidence="5" type="ORF">X929_04620</name>
</gene>
<proteinExistence type="inferred from homology"/>
<dbReference type="GO" id="GO:0006227">
    <property type="term" value="P:dUDP biosynthetic process"/>
    <property type="evidence" value="ECO:0007669"/>
    <property type="project" value="TreeGrafter"/>
</dbReference>
<dbReference type="InterPro" id="IPR039430">
    <property type="entry name" value="Thymidylate_kin-like_dom"/>
</dbReference>
<dbReference type="EMBL" id="AZRL01000012">
    <property type="protein sequence ID" value="PNR96386.1"/>
    <property type="molecule type" value="Genomic_DNA"/>
</dbReference>
<evidence type="ECO:0000313" key="6">
    <source>
        <dbReference type="Proteomes" id="UP000236434"/>
    </source>
</evidence>
<dbReference type="GO" id="GO:0006233">
    <property type="term" value="P:dTDP biosynthetic process"/>
    <property type="evidence" value="ECO:0007669"/>
    <property type="project" value="TreeGrafter"/>
</dbReference>
<dbReference type="FunFam" id="3.40.50.300:FF:002288">
    <property type="entry name" value="Probable thymidylate kinase"/>
    <property type="match status" value="1"/>
</dbReference>
<dbReference type="RefSeq" id="WP_103066851.1">
    <property type="nucleotide sequence ID" value="NZ_AZRL01000012.1"/>
</dbReference>
<dbReference type="Gene3D" id="3.40.50.300">
    <property type="entry name" value="P-loop containing nucleotide triphosphate hydrolases"/>
    <property type="match status" value="1"/>
</dbReference>
<dbReference type="GO" id="GO:0006235">
    <property type="term" value="P:dTTP biosynthetic process"/>
    <property type="evidence" value="ECO:0007669"/>
    <property type="project" value="TreeGrafter"/>
</dbReference>
<keyword evidence="5" id="KW-0808">Transferase</keyword>
<name>A0A2K1P0S6_9BACT</name>
<keyword evidence="3" id="KW-0067">ATP-binding</keyword>
<dbReference type="GO" id="GO:0005524">
    <property type="term" value="F:ATP binding"/>
    <property type="evidence" value="ECO:0007669"/>
    <property type="project" value="UniProtKB-KW"/>
</dbReference>
<evidence type="ECO:0000313" key="5">
    <source>
        <dbReference type="EMBL" id="PNR96386.1"/>
    </source>
</evidence>
<keyword evidence="2" id="KW-0547">Nucleotide-binding</keyword>
<evidence type="ECO:0000256" key="2">
    <source>
        <dbReference type="ARBA" id="ARBA00022741"/>
    </source>
</evidence>